<reference evidence="2" key="1">
    <citation type="journal article" date="2019" name="Int. J. Syst. Evol. Microbiol.">
        <title>The Global Catalogue of Microorganisms (GCM) 10K type strain sequencing project: providing services to taxonomists for standard genome sequencing and annotation.</title>
        <authorList>
            <consortium name="The Broad Institute Genomics Platform"/>
            <consortium name="The Broad Institute Genome Sequencing Center for Infectious Disease"/>
            <person name="Wu L."/>
            <person name="Ma J."/>
        </authorList>
    </citation>
    <scope>NUCLEOTIDE SEQUENCE [LARGE SCALE GENOMIC DNA]</scope>
    <source>
        <strain evidence="2">JCM 18303</strain>
    </source>
</reference>
<accession>A0ABP9PJS7</accession>
<comment type="caution">
    <text evidence="1">The sequence shown here is derived from an EMBL/GenBank/DDBJ whole genome shotgun (WGS) entry which is preliminary data.</text>
</comment>
<dbReference type="Proteomes" id="UP001428817">
    <property type="component" value="Unassembled WGS sequence"/>
</dbReference>
<dbReference type="EMBL" id="BAABJP010000003">
    <property type="protein sequence ID" value="GAA5147806.1"/>
    <property type="molecule type" value="Genomic_DNA"/>
</dbReference>
<sequence>MVTPSCDSAHWEGTVAPPPELRREIGRGSARWRALLCALFALVPAGCAGAGALGGGGDGVKTVTVAIVSNPQMEDAISLVPEFEKAHPNIRPKFVSLSENEARAKITASVATGGGEFDVVMISNYETPQWARNGWLTDLQPLADATPGYDPNDFLPTVRDALSYDGHLYSVPFYGESSFLMYRKDLFEQAGLTMPAKPTWQQVRDFAARLHDPEQGRSGICLRGKPGWGEVLAPLDTVINTFGGSWYDKDWQAKLGSPESVEAVKFYVDLLREYGQPGGAISGFSECATQFGQGNAAMWYDATSAVGVLEDPKESKVAGKVGYVPAPVVKTPQSGWLYSWSLAIPKTSENTQEAWQFMAWMTSKQYMRLVGEKYGWSRVPPGSRASTYQIPEYRQAAAAFLQPTLDAMNAADQRKPTVNPVPYIGLQFVGIPEFQDLGTRVSQQISAAIAGQQSVDEAMRQSQEYAQTVGDTYREGSR</sequence>
<dbReference type="Gene3D" id="3.40.190.10">
    <property type="entry name" value="Periplasmic binding protein-like II"/>
    <property type="match status" value="2"/>
</dbReference>
<dbReference type="SUPFAM" id="SSF53850">
    <property type="entry name" value="Periplasmic binding protein-like II"/>
    <property type="match status" value="1"/>
</dbReference>
<dbReference type="CDD" id="cd13585">
    <property type="entry name" value="PBP2_TMBP_like"/>
    <property type="match status" value="1"/>
</dbReference>
<evidence type="ECO:0000313" key="2">
    <source>
        <dbReference type="Proteomes" id="UP001428817"/>
    </source>
</evidence>
<dbReference type="InterPro" id="IPR050490">
    <property type="entry name" value="Bact_solute-bd_prot1"/>
</dbReference>
<dbReference type="PANTHER" id="PTHR43649:SF12">
    <property type="entry name" value="DIACETYLCHITOBIOSE BINDING PROTEIN DASA"/>
    <property type="match status" value="1"/>
</dbReference>
<gene>
    <name evidence="1" type="ORF">GCM10023321_09220</name>
</gene>
<keyword evidence="2" id="KW-1185">Reference proteome</keyword>
<dbReference type="PANTHER" id="PTHR43649">
    <property type="entry name" value="ARABINOSE-BINDING PROTEIN-RELATED"/>
    <property type="match status" value="1"/>
</dbReference>
<evidence type="ECO:0000313" key="1">
    <source>
        <dbReference type="EMBL" id="GAA5147806.1"/>
    </source>
</evidence>
<protein>
    <submittedName>
        <fullName evidence="1">Sugar ABC transporter substrate-binding protein</fullName>
    </submittedName>
</protein>
<proteinExistence type="predicted"/>
<organism evidence="1 2">
    <name type="scientific">Pseudonocardia eucalypti</name>
    <dbReference type="NCBI Taxonomy" id="648755"/>
    <lineage>
        <taxon>Bacteria</taxon>
        <taxon>Bacillati</taxon>
        <taxon>Actinomycetota</taxon>
        <taxon>Actinomycetes</taxon>
        <taxon>Pseudonocardiales</taxon>
        <taxon>Pseudonocardiaceae</taxon>
        <taxon>Pseudonocardia</taxon>
    </lineage>
</organism>
<dbReference type="Pfam" id="PF01547">
    <property type="entry name" value="SBP_bac_1"/>
    <property type="match status" value="1"/>
</dbReference>
<dbReference type="InterPro" id="IPR006059">
    <property type="entry name" value="SBP"/>
</dbReference>
<name>A0ABP9PJS7_9PSEU</name>